<reference evidence="2 3" key="1">
    <citation type="submission" date="2015-12" db="EMBL/GenBank/DDBJ databases">
        <title>Draft genome sequence of Moniliophthora roreri, the causal agent of frosty pod rot of cacao.</title>
        <authorList>
            <person name="Aime M.C."/>
            <person name="Diaz-Valderrama J.R."/>
            <person name="Kijpornyongpan T."/>
            <person name="Phillips-Mora W."/>
        </authorList>
    </citation>
    <scope>NUCLEOTIDE SEQUENCE [LARGE SCALE GENOMIC DNA]</scope>
    <source>
        <strain evidence="2 3">MCA 2952</strain>
    </source>
</reference>
<protein>
    <submittedName>
        <fullName evidence="2">Uncharacterized protein</fullName>
    </submittedName>
</protein>
<gene>
    <name evidence="2" type="ORF">WG66_1020</name>
</gene>
<feature type="region of interest" description="Disordered" evidence="1">
    <location>
        <begin position="61"/>
        <end position="94"/>
    </location>
</feature>
<evidence type="ECO:0000256" key="1">
    <source>
        <dbReference type="SAM" id="MobiDB-lite"/>
    </source>
</evidence>
<dbReference type="AlphaFoldDB" id="A0A0W0GCY7"/>
<feature type="compositionally biased region" description="Basic residues" evidence="1">
    <location>
        <begin position="61"/>
        <end position="74"/>
    </location>
</feature>
<feature type="compositionally biased region" description="Low complexity" evidence="1">
    <location>
        <begin position="279"/>
        <end position="291"/>
    </location>
</feature>
<dbReference type="EMBL" id="LATX01000369">
    <property type="protein sequence ID" value="KTB46403.1"/>
    <property type="molecule type" value="Genomic_DNA"/>
</dbReference>
<evidence type="ECO:0000313" key="3">
    <source>
        <dbReference type="Proteomes" id="UP000054988"/>
    </source>
</evidence>
<accession>A0A0W0GCY7</accession>
<sequence>MREGASKVLRRSNRALVTTMERAEWSGYRNAEDDAAEFYRVVRYIIEPKIPALFELISKGKNKGGRPAKKKHGGRNISGLRNQKRPFSPVSTDDEGCIKKARVDSENVDSDLEDISAEKDLIELAERHSDLDEMDWLGESGPDLVAEDKEAEDVDAEEFWEDEDWEERLADEELMQQLSKLTKELGDDPENEDWVPVQVQTENQRRKKQLKGGRPKEYKKGPDVASKSMRTQCCYRREIRKQTYLDYYFDPVLLSSSSNAIDIEGNSEKSVVDVDELSEASSSAVSESEVASDNRDIECSSEELESESEIDMDTLRDDGDEEEWEFEAKGVARP</sequence>
<feature type="region of interest" description="Disordered" evidence="1">
    <location>
        <begin position="184"/>
        <end position="225"/>
    </location>
</feature>
<name>A0A0W0GCY7_MONRR</name>
<feature type="compositionally biased region" description="Acidic residues" evidence="1">
    <location>
        <begin position="299"/>
        <end position="325"/>
    </location>
</feature>
<proteinExistence type="predicted"/>
<evidence type="ECO:0000313" key="2">
    <source>
        <dbReference type="EMBL" id="KTB46403.1"/>
    </source>
</evidence>
<organism evidence="2 3">
    <name type="scientific">Moniliophthora roreri</name>
    <name type="common">Frosty pod rot fungus</name>
    <name type="synonym">Monilia roreri</name>
    <dbReference type="NCBI Taxonomy" id="221103"/>
    <lineage>
        <taxon>Eukaryota</taxon>
        <taxon>Fungi</taxon>
        <taxon>Dikarya</taxon>
        <taxon>Basidiomycota</taxon>
        <taxon>Agaricomycotina</taxon>
        <taxon>Agaricomycetes</taxon>
        <taxon>Agaricomycetidae</taxon>
        <taxon>Agaricales</taxon>
        <taxon>Marasmiineae</taxon>
        <taxon>Marasmiaceae</taxon>
        <taxon>Moniliophthora</taxon>
    </lineage>
</organism>
<feature type="region of interest" description="Disordered" evidence="1">
    <location>
        <begin position="259"/>
        <end position="334"/>
    </location>
</feature>
<dbReference type="Proteomes" id="UP000054988">
    <property type="component" value="Unassembled WGS sequence"/>
</dbReference>
<comment type="caution">
    <text evidence="2">The sequence shown here is derived from an EMBL/GenBank/DDBJ whole genome shotgun (WGS) entry which is preliminary data.</text>
</comment>